<comment type="caution">
    <text evidence="2">The sequence shown here is derived from an EMBL/GenBank/DDBJ whole genome shotgun (WGS) entry which is preliminary data.</text>
</comment>
<feature type="compositionally biased region" description="Basic residues" evidence="1">
    <location>
        <begin position="31"/>
        <end position="61"/>
    </location>
</feature>
<feature type="compositionally biased region" description="Acidic residues" evidence="1">
    <location>
        <begin position="91"/>
        <end position="113"/>
    </location>
</feature>
<dbReference type="STRING" id="69332.A0A388L631"/>
<evidence type="ECO:0000313" key="3">
    <source>
        <dbReference type="Proteomes" id="UP000265515"/>
    </source>
</evidence>
<feature type="region of interest" description="Disordered" evidence="1">
    <location>
        <begin position="1"/>
        <end position="129"/>
    </location>
</feature>
<dbReference type="Proteomes" id="UP000265515">
    <property type="component" value="Unassembled WGS sequence"/>
</dbReference>
<accession>A0A388L631</accession>
<name>A0A388L631_CHABU</name>
<gene>
    <name evidence="2" type="ORF">CBR_g24204</name>
</gene>
<feature type="compositionally biased region" description="Basic and acidic residues" evidence="1">
    <location>
        <begin position="114"/>
        <end position="124"/>
    </location>
</feature>
<evidence type="ECO:0000256" key="1">
    <source>
        <dbReference type="SAM" id="MobiDB-lite"/>
    </source>
</evidence>
<dbReference type="AlphaFoldDB" id="A0A388L631"/>
<dbReference type="EMBL" id="BFEA01000276">
    <property type="protein sequence ID" value="GBG77757.1"/>
    <property type="molecule type" value="Genomic_DNA"/>
</dbReference>
<dbReference type="Gramene" id="GBG77757">
    <property type="protein sequence ID" value="GBG77757"/>
    <property type="gene ID" value="CBR_g24204"/>
</dbReference>
<proteinExistence type="predicted"/>
<keyword evidence="3" id="KW-1185">Reference proteome</keyword>
<sequence>MARRGGYGAEEEDVVEEDDEDSEDDEESSRWGRRRDGRREKRKGRRRRTSGRRRRHGRRGRGGHEEGECTRKGRRRGGMEDEEVRGGGGDKEDEEGQEEEDERDEEEEEEEEEMERRREEETWRMRKGRRSKMRKLRDFHLQLLSVALDSPATSDEAVWTSDKAYLFAPSIGRSNDLIIDFLRIDWHLVDEVLTDKEWKTQVQALKDKSSKRKAADALAPAPKCQIILEQGQVDHMDASPSEKVENPVSIDMPMDSHSVAQSVFLVNGQAEEASIEGNVVTAIHSGKRYFVIEIHQSMDAMSPCELSNSTMSHYDYFKDRCVFLV</sequence>
<reference evidence="2 3" key="1">
    <citation type="journal article" date="2018" name="Cell">
        <title>The Chara Genome: Secondary Complexity and Implications for Plant Terrestrialization.</title>
        <authorList>
            <person name="Nishiyama T."/>
            <person name="Sakayama H."/>
            <person name="Vries J.D."/>
            <person name="Buschmann H."/>
            <person name="Saint-Marcoux D."/>
            <person name="Ullrich K.K."/>
            <person name="Haas F.B."/>
            <person name="Vanderstraeten L."/>
            <person name="Becker D."/>
            <person name="Lang D."/>
            <person name="Vosolsobe S."/>
            <person name="Rombauts S."/>
            <person name="Wilhelmsson P.K.I."/>
            <person name="Janitza P."/>
            <person name="Kern R."/>
            <person name="Heyl A."/>
            <person name="Rumpler F."/>
            <person name="Villalobos L.I.A.C."/>
            <person name="Clay J.M."/>
            <person name="Skokan R."/>
            <person name="Toyoda A."/>
            <person name="Suzuki Y."/>
            <person name="Kagoshima H."/>
            <person name="Schijlen E."/>
            <person name="Tajeshwar N."/>
            <person name="Catarino B."/>
            <person name="Hetherington A.J."/>
            <person name="Saltykova A."/>
            <person name="Bonnot C."/>
            <person name="Breuninger H."/>
            <person name="Symeonidi A."/>
            <person name="Radhakrishnan G.V."/>
            <person name="Van Nieuwerburgh F."/>
            <person name="Deforce D."/>
            <person name="Chang C."/>
            <person name="Karol K.G."/>
            <person name="Hedrich R."/>
            <person name="Ulvskov P."/>
            <person name="Glockner G."/>
            <person name="Delwiche C.F."/>
            <person name="Petrasek J."/>
            <person name="Van de Peer Y."/>
            <person name="Friml J."/>
            <person name="Beilby M."/>
            <person name="Dolan L."/>
            <person name="Kohara Y."/>
            <person name="Sugano S."/>
            <person name="Fujiyama A."/>
            <person name="Delaux P.-M."/>
            <person name="Quint M."/>
            <person name="TheiBen G."/>
            <person name="Hagemann M."/>
            <person name="Harholt J."/>
            <person name="Dunand C."/>
            <person name="Zachgo S."/>
            <person name="Langdale J."/>
            <person name="Maumus F."/>
            <person name="Straeten D.V.D."/>
            <person name="Gould S.B."/>
            <person name="Rensing S.A."/>
        </authorList>
    </citation>
    <scope>NUCLEOTIDE SEQUENCE [LARGE SCALE GENOMIC DNA]</scope>
    <source>
        <strain evidence="2 3">S276</strain>
    </source>
</reference>
<organism evidence="2 3">
    <name type="scientific">Chara braunii</name>
    <name type="common">Braun's stonewort</name>
    <dbReference type="NCBI Taxonomy" id="69332"/>
    <lineage>
        <taxon>Eukaryota</taxon>
        <taxon>Viridiplantae</taxon>
        <taxon>Streptophyta</taxon>
        <taxon>Charophyceae</taxon>
        <taxon>Charales</taxon>
        <taxon>Characeae</taxon>
        <taxon>Chara</taxon>
    </lineage>
</organism>
<protein>
    <submittedName>
        <fullName evidence="2">Uncharacterized protein</fullName>
    </submittedName>
</protein>
<evidence type="ECO:0000313" key="2">
    <source>
        <dbReference type="EMBL" id="GBG77757.1"/>
    </source>
</evidence>
<feature type="compositionally biased region" description="Acidic residues" evidence="1">
    <location>
        <begin position="9"/>
        <end position="27"/>
    </location>
</feature>
<feature type="compositionally biased region" description="Basic and acidic residues" evidence="1">
    <location>
        <begin position="62"/>
        <end position="71"/>
    </location>
</feature>